<proteinExistence type="predicted"/>
<organism evidence="1 2">
    <name type="scientific">Armillaria ostoyae</name>
    <name type="common">Armillaria root rot fungus</name>
    <dbReference type="NCBI Taxonomy" id="47428"/>
    <lineage>
        <taxon>Eukaryota</taxon>
        <taxon>Fungi</taxon>
        <taxon>Dikarya</taxon>
        <taxon>Basidiomycota</taxon>
        <taxon>Agaricomycotina</taxon>
        <taxon>Agaricomycetes</taxon>
        <taxon>Agaricomycetidae</taxon>
        <taxon>Agaricales</taxon>
        <taxon>Marasmiineae</taxon>
        <taxon>Physalacriaceae</taxon>
        <taxon>Armillaria</taxon>
    </lineage>
</organism>
<dbReference type="Proteomes" id="UP000219338">
    <property type="component" value="Unassembled WGS sequence"/>
</dbReference>
<gene>
    <name evidence="1" type="ORF">ARMOST_14817</name>
</gene>
<protein>
    <submittedName>
        <fullName evidence="1">Uncharacterized protein</fullName>
    </submittedName>
</protein>
<sequence>MAGSLVPELKIWGEDSSWKGLSDFVVPLVEDEVRPVIYTFATHMLCELLAAGDGACGFYVRIEGYGAESPQDLLTLIRRIKGQASRVNHVRHFDLPQ</sequence>
<dbReference type="AlphaFoldDB" id="A0A284RRN3"/>
<reference evidence="2" key="1">
    <citation type="journal article" date="2017" name="Nat. Ecol. Evol.">
        <title>Genome expansion and lineage-specific genetic innovations in the forest pathogenic fungi Armillaria.</title>
        <authorList>
            <person name="Sipos G."/>
            <person name="Prasanna A.N."/>
            <person name="Walter M.C."/>
            <person name="O'Connor E."/>
            <person name="Balint B."/>
            <person name="Krizsan K."/>
            <person name="Kiss B."/>
            <person name="Hess J."/>
            <person name="Varga T."/>
            <person name="Slot J."/>
            <person name="Riley R."/>
            <person name="Boka B."/>
            <person name="Rigling D."/>
            <person name="Barry K."/>
            <person name="Lee J."/>
            <person name="Mihaltcheva S."/>
            <person name="LaButti K."/>
            <person name="Lipzen A."/>
            <person name="Waldron R."/>
            <person name="Moloney N.M."/>
            <person name="Sperisen C."/>
            <person name="Kredics L."/>
            <person name="Vagvoelgyi C."/>
            <person name="Patrignani A."/>
            <person name="Fitzpatrick D."/>
            <person name="Nagy I."/>
            <person name="Doyle S."/>
            <person name="Anderson J.B."/>
            <person name="Grigoriev I.V."/>
            <person name="Gueldener U."/>
            <person name="Muensterkoetter M."/>
            <person name="Nagy L.G."/>
        </authorList>
    </citation>
    <scope>NUCLEOTIDE SEQUENCE [LARGE SCALE GENOMIC DNA]</scope>
    <source>
        <strain evidence="2">C18/9</strain>
    </source>
</reference>
<dbReference type="EMBL" id="FUEG01000014">
    <property type="protein sequence ID" value="SJL11414.1"/>
    <property type="molecule type" value="Genomic_DNA"/>
</dbReference>
<name>A0A284RRN3_ARMOS</name>
<evidence type="ECO:0000313" key="2">
    <source>
        <dbReference type="Proteomes" id="UP000219338"/>
    </source>
</evidence>
<keyword evidence="2" id="KW-1185">Reference proteome</keyword>
<evidence type="ECO:0000313" key="1">
    <source>
        <dbReference type="EMBL" id="SJL11414.1"/>
    </source>
</evidence>
<accession>A0A284RRN3</accession>